<evidence type="ECO:0000313" key="2">
    <source>
        <dbReference type="Proteomes" id="UP001162972"/>
    </source>
</evidence>
<evidence type="ECO:0000313" key="1">
    <source>
        <dbReference type="EMBL" id="KAJ6423762.1"/>
    </source>
</evidence>
<reference evidence="1 2" key="1">
    <citation type="journal article" date="2023" name="Int. J. Mol. Sci.">
        <title>De Novo Assembly and Annotation of 11 Diverse Shrub Willow (Salix) Genomes Reveals Novel Gene Organization in Sex-Linked Regions.</title>
        <authorList>
            <person name="Hyden B."/>
            <person name="Feng K."/>
            <person name="Yates T.B."/>
            <person name="Jawdy S."/>
            <person name="Cereghino C."/>
            <person name="Smart L.B."/>
            <person name="Muchero W."/>
        </authorList>
    </citation>
    <scope>NUCLEOTIDE SEQUENCE [LARGE SCALE GENOMIC DNA]</scope>
    <source>
        <tissue evidence="1">Shoot tip</tissue>
    </source>
</reference>
<name>A0AAD6PAW6_9ROSI</name>
<protein>
    <submittedName>
        <fullName evidence="1">Uncharacterized protein</fullName>
    </submittedName>
</protein>
<sequence length="33" mass="4087">MIHCHHTSNLNIMNLLLVFIREREGRENWHSWV</sequence>
<dbReference type="EMBL" id="JAPFFJ010000006">
    <property type="protein sequence ID" value="KAJ6423762.1"/>
    <property type="molecule type" value="Genomic_DNA"/>
</dbReference>
<keyword evidence="2" id="KW-1185">Reference proteome</keyword>
<accession>A0AAD6PAW6</accession>
<comment type="caution">
    <text evidence="1">The sequence shown here is derived from an EMBL/GenBank/DDBJ whole genome shotgun (WGS) entry which is preliminary data.</text>
</comment>
<organism evidence="1 2">
    <name type="scientific">Salix udensis</name>
    <dbReference type="NCBI Taxonomy" id="889485"/>
    <lineage>
        <taxon>Eukaryota</taxon>
        <taxon>Viridiplantae</taxon>
        <taxon>Streptophyta</taxon>
        <taxon>Embryophyta</taxon>
        <taxon>Tracheophyta</taxon>
        <taxon>Spermatophyta</taxon>
        <taxon>Magnoliopsida</taxon>
        <taxon>eudicotyledons</taxon>
        <taxon>Gunneridae</taxon>
        <taxon>Pentapetalae</taxon>
        <taxon>rosids</taxon>
        <taxon>fabids</taxon>
        <taxon>Malpighiales</taxon>
        <taxon>Salicaceae</taxon>
        <taxon>Saliceae</taxon>
        <taxon>Salix</taxon>
    </lineage>
</organism>
<gene>
    <name evidence="1" type="ORF">OIU84_024688</name>
</gene>
<dbReference type="Proteomes" id="UP001162972">
    <property type="component" value="Chromosome 16"/>
</dbReference>
<proteinExistence type="predicted"/>
<dbReference type="AlphaFoldDB" id="A0AAD6PAW6"/>